<dbReference type="STRING" id="4572.M8A867"/>
<feature type="compositionally biased region" description="Basic residues" evidence="1">
    <location>
        <begin position="157"/>
        <end position="171"/>
    </location>
</feature>
<feature type="compositionally biased region" description="Basic residues" evidence="1">
    <location>
        <begin position="71"/>
        <end position="85"/>
    </location>
</feature>
<dbReference type="PANTHER" id="PTHR37715">
    <property type="entry name" value="OS01G0120700 PROTEIN"/>
    <property type="match status" value="1"/>
</dbReference>
<accession>M8A867</accession>
<sequence length="385" mass="45138">MDAKKFLQMVEDKKKRLLEKKEAPLKWQQKLEAAIKATEEKEKKLKSKKHRRRSYFSSESDSESESDSDRKHRKRKDRRRHRKHGHSDSDGARRRKHRSKRRSSDSSDESDSDEYDSESEEERRRKKHSHRRKHRRHSSRSESDASDYSSDDDERRSTRKDHTRSRRRRHRSSDDESEDKIRSRHRKRHRSSDEDKPSDSDNHKRHRSRSLSLDDGAAVGQLLNEGDVSFIMLLSRLCCGFLKPVLVVPKHLAKPDVISSVSSVVICLLADLVVKHACFICCKFTIAFLFVEPYYGGSYAAMSTHFLRDTSYAYTFFVGYKHSVAVQQRSMKHYVSVGARAFLFDCLNACHTPRRTPKNLWPTYITFILETSTQCVSVIIYHMSK</sequence>
<organism evidence="2">
    <name type="scientific">Triticum urartu</name>
    <name type="common">Red wild einkorn</name>
    <name type="synonym">Crithodium urartu</name>
    <dbReference type="NCBI Taxonomy" id="4572"/>
    <lineage>
        <taxon>Eukaryota</taxon>
        <taxon>Viridiplantae</taxon>
        <taxon>Streptophyta</taxon>
        <taxon>Embryophyta</taxon>
        <taxon>Tracheophyta</taxon>
        <taxon>Spermatophyta</taxon>
        <taxon>Magnoliopsida</taxon>
        <taxon>Liliopsida</taxon>
        <taxon>Poales</taxon>
        <taxon>Poaceae</taxon>
        <taxon>BOP clade</taxon>
        <taxon>Pooideae</taxon>
        <taxon>Triticodae</taxon>
        <taxon>Triticeae</taxon>
        <taxon>Triticinae</taxon>
        <taxon>Triticum</taxon>
    </lineage>
</organism>
<dbReference type="AlphaFoldDB" id="M8A867"/>
<protein>
    <submittedName>
        <fullName evidence="2">Uncharacterized protein</fullName>
    </submittedName>
</protein>
<dbReference type="EMBL" id="KD155652">
    <property type="protein sequence ID" value="EMS56649.1"/>
    <property type="molecule type" value="Genomic_DNA"/>
</dbReference>
<dbReference type="eggNOG" id="ENOG502RZN2">
    <property type="taxonomic scope" value="Eukaryota"/>
</dbReference>
<reference evidence="2" key="1">
    <citation type="journal article" date="2013" name="Nature">
        <title>Draft genome of the wheat A-genome progenitor Triticum urartu.</title>
        <authorList>
            <person name="Ling H.Q."/>
            <person name="Zhao S."/>
            <person name="Liu D."/>
            <person name="Wang J."/>
            <person name="Sun H."/>
            <person name="Zhang C."/>
            <person name="Fan H."/>
            <person name="Li D."/>
            <person name="Dong L."/>
            <person name="Tao Y."/>
            <person name="Gao C."/>
            <person name="Wu H."/>
            <person name="Li Y."/>
            <person name="Cui Y."/>
            <person name="Guo X."/>
            <person name="Zheng S."/>
            <person name="Wang B."/>
            <person name="Yu K."/>
            <person name="Liang Q."/>
            <person name="Yang W."/>
            <person name="Lou X."/>
            <person name="Chen J."/>
            <person name="Feng M."/>
            <person name="Jian J."/>
            <person name="Zhang X."/>
            <person name="Luo G."/>
            <person name="Jiang Y."/>
            <person name="Liu J."/>
            <person name="Wang Z."/>
            <person name="Sha Y."/>
            <person name="Zhang B."/>
            <person name="Wu H."/>
            <person name="Tang D."/>
            <person name="Shen Q."/>
            <person name="Xue P."/>
            <person name="Zou S."/>
            <person name="Wang X."/>
            <person name="Liu X."/>
            <person name="Wang F."/>
            <person name="Yang Y."/>
            <person name="An X."/>
            <person name="Dong Z."/>
            <person name="Zhang K."/>
            <person name="Zhang X."/>
            <person name="Luo M.C."/>
            <person name="Dvorak J."/>
            <person name="Tong Y."/>
            <person name="Wang J."/>
            <person name="Yang H."/>
            <person name="Li Z."/>
            <person name="Wang D."/>
            <person name="Zhang A."/>
            <person name="Wang J."/>
        </authorList>
    </citation>
    <scope>NUCLEOTIDE SEQUENCE</scope>
</reference>
<feature type="compositionally biased region" description="Basic residues" evidence="1">
    <location>
        <begin position="124"/>
        <end position="138"/>
    </location>
</feature>
<name>M8A867_TRIUA</name>
<evidence type="ECO:0000313" key="2">
    <source>
        <dbReference type="EMBL" id="EMS56649.1"/>
    </source>
</evidence>
<feature type="region of interest" description="Disordered" evidence="1">
    <location>
        <begin position="40"/>
        <end position="212"/>
    </location>
</feature>
<proteinExistence type="predicted"/>
<dbReference type="PANTHER" id="PTHR37715:SF1">
    <property type="entry name" value="OS01G0120700 PROTEIN"/>
    <property type="match status" value="1"/>
</dbReference>
<feature type="compositionally biased region" description="Basic residues" evidence="1">
    <location>
        <begin position="44"/>
        <end position="54"/>
    </location>
</feature>
<feature type="compositionally biased region" description="Basic and acidic residues" evidence="1">
    <location>
        <begin position="191"/>
        <end position="202"/>
    </location>
</feature>
<gene>
    <name evidence="2" type="ORF">TRIUR3_01775</name>
</gene>
<feature type="compositionally biased region" description="Acidic residues" evidence="1">
    <location>
        <begin position="106"/>
        <end position="120"/>
    </location>
</feature>
<evidence type="ECO:0000256" key="1">
    <source>
        <dbReference type="SAM" id="MobiDB-lite"/>
    </source>
</evidence>